<protein>
    <recommendedName>
        <fullName evidence="1">YjiS-like domain-containing protein</fullName>
    </recommendedName>
</protein>
<dbReference type="AlphaFoldDB" id="A0A127JWK2"/>
<evidence type="ECO:0000313" key="3">
    <source>
        <dbReference type="Proteomes" id="UP000070433"/>
    </source>
</evidence>
<name>A0A127JWK2_9BURK</name>
<dbReference type="Proteomes" id="UP000070433">
    <property type="component" value="Chromosome"/>
</dbReference>
<dbReference type="InterPro" id="IPR009506">
    <property type="entry name" value="YjiS-like"/>
</dbReference>
<dbReference type="EMBL" id="CP010951">
    <property type="protein sequence ID" value="AMO24370.1"/>
    <property type="molecule type" value="Genomic_DNA"/>
</dbReference>
<keyword evidence="3" id="KW-1185">Reference proteome</keyword>
<dbReference type="Pfam" id="PF06568">
    <property type="entry name" value="YjiS-like"/>
    <property type="match status" value="1"/>
</dbReference>
<sequence length="62" mass="7205">MNTLTHIVTELTRAWRYAVARREFQRLDAAALRDLGISPSEFDSYWAEHHGLADCTRRRIGC</sequence>
<proteinExistence type="predicted"/>
<feature type="domain" description="YjiS-like" evidence="1">
    <location>
        <begin position="11"/>
        <end position="41"/>
    </location>
</feature>
<gene>
    <name evidence="2" type="ORF">UC35_17855</name>
</gene>
<evidence type="ECO:0000259" key="1">
    <source>
        <dbReference type="Pfam" id="PF06568"/>
    </source>
</evidence>
<dbReference type="OrthoDB" id="7361021at2"/>
<dbReference type="RefSeq" id="WP_061502068.1">
    <property type="nucleotide sequence ID" value="NZ_CP010951.1"/>
</dbReference>
<reference evidence="2 3" key="1">
    <citation type="journal article" date="2014" name="Int. J. Syst. Evol. Microbiol.">
        <title>Ramlibacter solisilvae sp. nov., isolated from forest soil, and emended description of the genus Ramlibacter.</title>
        <authorList>
            <person name="Lee H.J."/>
            <person name="Lee S.H."/>
            <person name="Lee S.S."/>
            <person name="Lee J.S."/>
            <person name="Kim Y."/>
            <person name="Kim S.C."/>
            <person name="Jeon C.O."/>
        </authorList>
    </citation>
    <scope>NUCLEOTIDE SEQUENCE [LARGE SCALE GENOMIC DNA]</scope>
    <source>
        <strain evidence="2 3">5-10</strain>
    </source>
</reference>
<accession>A0A127JWK2</accession>
<evidence type="ECO:0000313" key="2">
    <source>
        <dbReference type="EMBL" id="AMO24370.1"/>
    </source>
</evidence>
<organism evidence="2 3">
    <name type="scientific">Ramlibacter tataouinensis</name>
    <dbReference type="NCBI Taxonomy" id="94132"/>
    <lineage>
        <taxon>Bacteria</taxon>
        <taxon>Pseudomonadati</taxon>
        <taxon>Pseudomonadota</taxon>
        <taxon>Betaproteobacteria</taxon>
        <taxon>Burkholderiales</taxon>
        <taxon>Comamonadaceae</taxon>
        <taxon>Ramlibacter</taxon>
    </lineage>
</organism>